<gene>
    <name evidence="1" type="ORF">BJ138DRAFT_1154793</name>
</gene>
<comment type="caution">
    <text evidence="1">The sequence shown here is derived from an EMBL/GenBank/DDBJ whole genome shotgun (WGS) entry which is preliminary data.</text>
</comment>
<sequence length="234" mass="26920">MKIDKTHLDQVECASISKSQALRIQLCSQPSYCNTPHMTETSEQEHLRLLLNLPGDLNEGYTRNERAFFSSHMQPRNHLPPQLKANFPTQLRPPLFYYGWKINMDYVYGWAKDLNHHTEEELGDLESSKQFTAETTVDLVLKHLDIPDSTVSPRVEQVATPSGLACILSIADNYDRELPTAAIIDKLGRFYTGERTDPGQWWVDITRCIWEDPKTKKPSKNTWLRHVKQVGTLL</sequence>
<dbReference type="Proteomes" id="UP000790377">
    <property type="component" value="Unassembled WGS sequence"/>
</dbReference>
<accession>A0ACB8A967</accession>
<reference evidence="1" key="1">
    <citation type="journal article" date="2021" name="New Phytol.">
        <title>Evolutionary innovations through gain and loss of genes in the ectomycorrhizal Boletales.</title>
        <authorList>
            <person name="Wu G."/>
            <person name="Miyauchi S."/>
            <person name="Morin E."/>
            <person name="Kuo A."/>
            <person name="Drula E."/>
            <person name="Varga T."/>
            <person name="Kohler A."/>
            <person name="Feng B."/>
            <person name="Cao Y."/>
            <person name="Lipzen A."/>
            <person name="Daum C."/>
            <person name="Hundley H."/>
            <person name="Pangilinan J."/>
            <person name="Johnson J."/>
            <person name="Barry K."/>
            <person name="LaButti K."/>
            <person name="Ng V."/>
            <person name="Ahrendt S."/>
            <person name="Min B."/>
            <person name="Choi I.G."/>
            <person name="Park H."/>
            <person name="Plett J.M."/>
            <person name="Magnuson J."/>
            <person name="Spatafora J.W."/>
            <person name="Nagy L.G."/>
            <person name="Henrissat B."/>
            <person name="Grigoriev I.V."/>
            <person name="Yang Z.L."/>
            <person name="Xu J."/>
            <person name="Martin F.M."/>
        </authorList>
    </citation>
    <scope>NUCLEOTIDE SEQUENCE</scope>
    <source>
        <strain evidence="1">ATCC 28755</strain>
    </source>
</reference>
<keyword evidence="2" id="KW-1185">Reference proteome</keyword>
<protein>
    <submittedName>
        <fullName evidence="1">Uncharacterized protein</fullName>
    </submittedName>
</protein>
<evidence type="ECO:0000313" key="1">
    <source>
        <dbReference type="EMBL" id="KAH7909638.1"/>
    </source>
</evidence>
<name>A0ACB8A967_9AGAM</name>
<organism evidence="1 2">
    <name type="scientific">Hygrophoropsis aurantiaca</name>
    <dbReference type="NCBI Taxonomy" id="72124"/>
    <lineage>
        <taxon>Eukaryota</taxon>
        <taxon>Fungi</taxon>
        <taxon>Dikarya</taxon>
        <taxon>Basidiomycota</taxon>
        <taxon>Agaricomycotina</taxon>
        <taxon>Agaricomycetes</taxon>
        <taxon>Agaricomycetidae</taxon>
        <taxon>Boletales</taxon>
        <taxon>Coniophorineae</taxon>
        <taxon>Hygrophoropsidaceae</taxon>
        <taxon>Hygrophoropsis</taxon>
    </lineage>
</organism>
<evidence type="ECO:0000313" key="2">
    <source>
        <dbReference type="Proteomes" id="UP000790377"/>
    </source>
</evidence>
<dbReference type="EMBL" id="MU267749">
    <property type="protein sequence ID" value="KAH7909638.1"/>
    <property type="molecule type" value="Genomic_DNA"/>
</dbReference>
<proteinExistence type="predicted"/>